<dbReference type="Proteomes" id="UP000012073">
    <property type="component" value="Unassembled WGS sequence"/>
</dbReference>
<name>R7Q357_CHOCR</name>
<dbReference type="AlphaFoldDB" id="R7Q357"/>
<keyword evidence="2" id="KW-1185">Reference proteome</keyword>
<protein>
    <submittedName>
        <fullName evidence="1">Uncharacterized protein</fullName>
    </submittedName>
</protein>
<evidence type="ECO:0000313" key="1">
    <source>
        <dbReference type="EMBL" id="CDF32338.1"/>
    </source>
</evidence>
<dbReference type="KEGG" id="ccp:CHC_T00008070001"/>
<accession>R7Q357</accession>
<dbReference type="GeneID" id="17319717"/>
<reference evidence="2" key="1">
    <citation type="journal article" date="2013" name="Proc. Natl. Acad. Sci. U.S.A.">
        <title>Genome structure and metabolic features in the red seaweed Chondrus crispus shed light on evolution of the Archaeplastida.</title>
        <authorList>
            <person name="Collen J."/>
            <person name="Porcel B."/>
            <person name="Carre W."/>
            <person name="Ball S.G."/>
            <person name="Chaparro C."/>
            <person name="Tonon T."/>
            <person name="Barbeyron T."/>
            <person name="Michel G."/>
            <person name="Noel B."/>
            <person name="Valentin K."/>
            <person name="Elias M."/>
            <person name="Artiguenave F."/>
            <person name="Arun A."/>
            <person name="Aury J.M."/>
            <person name="Barbosa-Neto J.F."/>
            <person name="Bothwell J.H."/>
            <person name="Bouget F.Y."/>
            <person name="Brillet L."/>
            <person name="Cabello-Hurtado F."/>
            <person name="Capella-Gutierrez S."/>
            <person name="Charrier B."/>
            <person name="Cladiere L."/>
            <person name="Cock J.M."/>
            <person name="Coelho S.M."/>
            <person name="Colleoni C."/>
            <person name="Czjzek M."/>
            <person name="Da Silva C."/>
            <person name="Delage L."/>
            <person name="Denoeud F."/>
            <person name="Deschamps P."/>
            <person name="Dittami S.M."/>
            <person name="Gabaldon T."/>
            <person name="Gachon C.M."/>
            <person name="Groisillier A."/>
            <person name="Herve C."/>
            <person name="Jabbari K."/>
            <person name="Katinka M."/>
            <person name="Kloareg B."/>
            <person name="Kowalczyk N."/>
            <person name="Labadie K."/>
            <person name="Leblanc C."/>
            <person name="Lopez P.J."/>
            <person name="McLachlan D.H."/>
            <person name="Meslet-Cladiere L."/>
            <person name="Moustafa A."/>
            <person name="Nehr Z."/>
            <person name="Nyvall Collen P."/>
            <person name="Panaud O."/>
            <person name="Partensky F."/>
            <person name="Poulain J."/>
            <person name="Rensing S.A."/>
            <person name="Rousvoal S."/>
            <person name="Samson G."/>
            <person name="Symeonidi A."/>
            <person name="Weissenbach J."/>
            <person name="Zambounis A."/>
            <person name="Wincker P."/>
            <person name="Boyen C."/>
        </authorList>
    </citation>
    <scope>NUCLEOTIDE SEQUENCE [LARGE SCALE GENOMIC DNA]</scope>
    <source>
        <strain evidence="2">cv. Stackhouse</strain>
    </source>
</reference>
<dbReference type="RefSeq" id="XP_005712003.1">
    <property type="nucleotide sequence ID" value="XM_005711946.1"/>
</dbReference>
<sequence length="113" mass="13024">MGHGSRATQVYVWWTREHVVSRETWMPPEADHGGDLSEGDKFSTVCLKDESTMKQDLQRARKCFLARLSYRQLGRTACLTGQWDVVCRNAKLRAVPNNEHGVLARKDPDIWHE</sequence>
<organism evidence="1 2">
    <name type="scientific">Chondrus crispus</name>
    <name type="common">Carrageen Irish moss</name>
    <name type="synonym">Polymorpha crispa</name>
    <dbReference type="NCBI Taxonomy" id="2769"/>
    <lineage>
        <taxon>Eukaryota</taxon>
        <taxon>Rhodophyta</taxon>
        <taxon>Florideophyceae</taxon>
        <taxon>Rhodymeniophycidae</taxon>
        <taxon>Gigartinales</taxon>
        <taxon>Gigartinaceae</taxon>
        <taxon>Chondrus</taxon>
    </lineage>
</organism>
<evidence type="ECO:0000313" key="2">
    <source>
        <dbReference type="Proteomes" id="UP000012073"/>
    </source>
</evidence>
<dbReference type="EMBL" id="HG001477">
    <property type="protein sequence ID" value="CDF32338.1"/>
    <property type="molecule type" value="Genomic_DNA"/>
</dbReference>
<dbReference type="Gramene" id="CDF32338">
    <property type="protein sequence ID" value="CDF32338"/>
    <property type="gene ID" value="CHC_T00008070001"/>
</dbReference>
<gene>
    <name evidence="1" type="ORF">CHC_T00008070001</name>
</gene>
<proteinExistence type="predicted"/>